<feature type="transmembrane region" description="Helical" evidence="6">
    <location>
        <begin position="436"/>
        <end position="456"/>
    </location>
</feature>
<dbReference type="RefSeq" id="WP_169610927.1">
    <property type="nucleotide sequence ID" value="NZ_CP051682.1"/>
</dbReference>
<keyword evidence="2" id="KW-1003">Cell membrane</keyword>
<feature type="transmembrane region" description="Helical" evidence="6">
    <location>
        <begin position="737"/>
        <end position="757"/>
    </location>
</feature>
<dbReference type="PANTHER" id="PTHR30572">
    <property type="entry name" value="MEMBRANE COMPONENT OF TRANSPORTER-RELATED"/>
    <property type="match status" value="1"/>
</dbReference>
<accession>A0A7L5E564</accession>
<organism evidence="9 10">
    <name type="scientific">Mucilaginibacter robiniae</name>
    <dbReference type="NCBI Taxonomy" id="2728022"/>
    <lineage>
        <taxon>Bacteria</taxon>
        <taxon>Pseudomonadati</taxon>
        <taxon>Bacteroidota</taxon>
        <taxon>Sphingobacteriia</taxon>
        <taxon>Sphingobacteriales</taxon>
        <taxon>Sphingobacteriaceae</taxon>
        <taxon>Mucilaginibacter</taxon>
    </lineage>
</organism>
<evidence type="ECO:0000256" key="4">
    <source>
        <dbReference type="ARBA" id="ARBA00022989"/>
    </source>
</evidence>
<comment type="subcellular location">
    <subcellularLocation>
        <location evidence="1">Cell membrane</location>
        <topology evidence="1">Multi-pass membrane protein</topology>
    </subcellularLocation>
</comment>
<dbReference type="KEGG" id="mrob:HH214_21050"/>
<keyword evidence="10" id="KW-1185">Reference proteome</keyword>
<feature type="transmembrane region" description="Helical" evidence="6">
    <location>
        <begin position="294"/>
        <end position="316"/>
    </location>
</feature>
<feature type="domain" description="MacB-like periplasmic core" evidence="8">
    <location>
        <begin position="527"/>
        <end position="647"/>
    </location>
</feature>
<evidence type="ECO:0000313" key="9">
    <source>
        <dbReference type="EMBL" id="QJD98185.1"/>
    </source>
</evidence>
<feature type="transmembrane region" description="Helical" evidence="6">
    <location>
        <begin position="345"/>
        <end position="368"/>
    </location>
</feature>
<evidence type="ECO:0000313" key="10">
    <source>
        <dbReference type="Proteomes" id="UP000503278"/>
    </source>
</evidence>
<feature type="transmembrane region" description="Helical" evidence="6">
    <location>
        <begin position="685"/>
        <end position="710"/>
    </location>
</feature>
<keyword evidence="4 6" id="KW-1133">Transmembrane helix</keyword>
<dbReference type="InterPro" id="IPR050250">
    <property type="entry name" value="Macrolide_Exporter_MacB"/>
</dbReference>
<dbReference type="Proteomes" id="UP000503278">
    <property type="component" value="Chromosome"/>
</dbReference>
<evidence type="ECO:0000256" key="1">
    <source>
        <dbReference type="ARBA" id="ARBA00004651"/>
    </source>
</evidence>
<reference evidence="9 10" key="1">
    <citation type="submission" date="2020-04" db="EMBL/GenBank/DDBJ databases">
        <title>Genome sequencing of novel species.</title>
        <authorList>
            <person name="Heo J."/>
            <person name="Kim S.-J."/>
            <person name="Kim J.-S."/>
            <person name="Hong S.-B."/>
            <person name="Kwon S.-W."/>
        </authorList>
    </citation>
    <scope>NUCLEOTIDE SEQUENCE [LARGE SCALE GENOMIC DNA]</scope>
    <source>
        <strain evidence="9 10">F39-2</strain>
    </source>
</reference>
<dbReference type="PROSITE" id="PS51257">
    <property type="entry name" value="PROKAR_LIPOPROTEIN"/>
    <property type="match status" value="1"/>
</dbReference>
<evidence type="ECO:0000256" key="5">
    <source>
        <dbReference type="ARBA" id="ARBA00023136"/>
    </source>
</evidence>
<proteinExistence type="predicted"/>
<dbReference type="AlphaFoldDB" id="A0A7L5E564"/>
<keyword evidence="5 6" id="KW-0472">Membrane</keyword>
<dbReference type="Pfam" id="PF12704">
    <property type="entry name" value="MacB_PCD"/>
    <property type="match status" value="2"/>
</dbReference>
<protein>
    <submittedName>
        <fullName evidence="9">FtsX-like permease family protein</fullName>
    </submittedName>
</protein>
<feature type="transmembrane region" description="Helical" evidence="6">
    <location>
        <begin position="769"/>
        <end position="791"/>
    </location>
</feature>
<dbReference type="InterPro" id="IPR003838">
    <property type="entry name" value="ABC3_permease_C"/>
</dbReference>
<feature type="domain" description="ABC3 transporter permease C-terminal" evidence="7">
    <location>
        <begin position="300"/>
        <end position="414"/>
    </location>
</feature>
<gene>
    <name evidence="9" type="ORF">HH214_21050</name>
</gene>
<dbReference type="GO" id="GO:0022857">
    <property type="term" value="F:transmembrane transporter activity"/>
    <property type="evidence" value="ECO:0007669"/>
    <property type="project" value="TreeGrafter"/>
</dbReference>
<dbReference type="PANTHER" id="PTHR30572:SF18">
    <property type="entry name" value="ABC-TYPE MACROLIDE FAMILY EXPORT SYSTEM PERMEASE COMPONENT 2"/>
    <property type="match status" value="1"/>
</dbReference>
<evidence type="ECO:0000256" key="2">
    <source>
        <dbReference type="ARBA" id="ARBA00022475"/>
    </source>
</evidence>
<feature type="transmembrane region" description="Helical" evidence="6">
    <location>
        <begin position="388"/>
        <end position="415"/>
    </location>
</feature>
<dbReference type="EMBL" id="CP051682">
    <property type="protein sequence ID" value="QJD98185.1"/>
    <property type="molecule type" value="Genomic_DNA"/>
</dbReference>
<dbReference type="InterPro" id="IPR025857">
    <property type="entry name" value="MacB_PCD"/>
</dbReference>
<evidence type="ECO:0000256" key="6">
    <source>
        <dbReference type="SAM" id="Phobius"/>
    </source>
</evidence>
<dbReference type="Pfam" id="PF02687">
    <property type="entry name" value="FtsX"/>
    <property type="match status" value="2"/>
</dbReference>
<evidence type="ECO:0000259" key="8">
    <source>
        <dbReference type="Pfam" id="PF12704"/>
    </source>
</evidence>
<evidence type="ECO:0000259" key="7">
    <source>
        <dbReference type="Pfam" id="PF02687"/>
    </source>
</evidence>
<name>A0A7L5E564_9SPHI</name>
<sequence length="808" mass="90392">MLKNYMKTAWRNLWKGRVFNLMNVTGLSVAVACCILLFLTVAYEFSFDRFHENLDNLYRVYTTTNQADGPKKSASMPVPFAPTLKAEYPEVKYYTRISNGSALTEYQNKNIDEDIHFVDPDFLKMFSFPLVKGNVATVLSGVNNLVISETAAKGIFGQQDPINKTLVLNYDDKPKPFLVTGVVKDMPANSSIHFDILVRFENQPGYQSNIDQWNNRNHQVVVQLNNHVNAEKFANALQPFIHKHFAQDVTNLKRDGAKPDAKGNLVTLGFASFANTHFNTDTGTIDGTPINKTYVISLLAIGCFILVIACINFVNLSVARGFTRAREVGVRKTLGAGKWQLVTQFWVETFLVCLAATMIGVSIAILILPSFKANFKSHITLSMLLQPVQLLVTLLLFFGVTLIAGFYPALLMVRYKTVAVLKGVIAGNKPGKLRNTLLVIQFSLSTLLIICTIITWQQINYLQKKPLGYNNTEVLSVPTGSGVDGAQALNLMRNQLHGRAGILTVSGAYMNFGRGEDGSSVTSILGYDYKGHTVSTNIERVDYDYTQTLGISLKAGRDFSRTFATDSNAVLINERMAKQLGGSTNLIGTRLPMYDKQTPKTIIGIMKDFHFRSLHQAIEPISLTMEKDYPINYIFIKVRPTSLIAAFDEVKQSWHQLYPNSEFRGSWLNENTEREYRNEKRLSGIFVTGAIIAILISCIGLLAISVMIILQRTKEIGIRKVLGASVPGIIMMLSREFVKLVLIAALLAFPIAWWLMHNWLQSFAYRINIHWWVFMLSAIIAVAIAFVTVSFQSFRAALMNPVKSLKTE</sequence>
<feature type="domain" description="MacB-like periplasmic core" evidence="8">
    <location>
        <begin position="22"/>
        <end position="238"/>
    </location>
</feature>
<dbReference type="GO" id="GO:0005886">
    <property type="term" value="C:plasma membrane"/>
    <property type="evidence" value="ECO:0007669"/>
    <property type="project" value="UniProtKB-SubCell"/>
</dbReference>
<keyword evidence="3 6" id="KW-0812">Transmembrane</keyword>
<feature type="domain" description="ABC3 transporter permease C-terminal" evidence="7">
    <location>
        <begin position="690"/>
        <end position="801"/>
    </location>
</feature>
<evidence type="ECO:0000256" key="3">
    <source>
        <dbReference type="ARBA" id="ARBA00022692"/>
    </source>
</evidence>